<dbReference type="AlphaFoldDB" id="A0A0F8Y081"/>
<reference evidence="1" key="1">
    <citation type="journal article" date="2015" name="Nature">
        <title>Complex archaea that bridge the gap between prokaryotes and eukaryotes.</title>
        <authorList>
            <person name="Spang A."/>
            <person name="Saw J.H."/>
            <person name="Jorgensen S.L."/>
            <person name="Zaremba-Niedzwiedzka K."/>
            <person name="Martijn J."/>
            <person name="Lind A.E."/>
            <person name="van Eijk R."/>
            <person name="Schleper C."/>
            <person name="Guy L."/>
            <person name="Ettema T.J."/>
        </authorList>
    </citation>
    <scope>NUCLEOTIDE SEQUENCE</scope>
</reference>
<gene>
    <name evidence="1" type="ORF">LCGC14_2880400</name>
</gene>
<protein>
    <submittedName>
        <fullName evidence="1">Uncharacterized protein</fullName>
    </submittedName>
</protein>
<organism evidence="1">
    <name type="scientific">marine sediment metagenome</name>
    <dbReference type="NCBI Taxonomy" id="412755"/>
    <lineage>
        <taxon>unclassified sequences</taxon>
        <taxon>metagenomes</taxon>
        <taxon>ecological metagenomes</taxon>
    </lineage>
</organism>
<proteinExistence type="predicted"/>
<dbReference type="EMBL" id="LAZR01056162">
    <property type="protein sequence ID" value="KKK74772.1"/>
    <property type="molecule type" value="Genomic_DNA"/>
</dbReference>
<sequence>MFIYVYINISIGMAISNIKRSNRSKQKSRSANTAKATRMFQANQLKLRNKYKEKIFNFIQNNQDHTAYSISKALKHPLSSTQSIINELVSDLKIIYDEREEKGRKRKVLRVFSYDDFIFDNFNIDNLADPLAVSQMEKTLTKNYNVNIMRSDGSIDVITPEDSLTKYIEINSK</sequence>
<name>A0A0F8Y081_9ZZZZ</name>
<comment type="caution">
    <text evidence="1">The sequence shown here is derived from an EMBL/GenBank/DDBJ whole genome shotgun (WGS) entry which is preliminary data.</text>
</comment>
<accession>A0A0F8Y081</accession>
<evidence type="ECO:0000313" key="1">
    <source>
        <dbReference type="EMBL" id="KKK74772.1"/>
    </source>
</evidence>